<dbReference type="EMBL" id="JADBJN010000004">
    <property type="protein sequence ID" value="KAG5668448.1"/>
    <property type="molecule type" value="Genomic_DNA"/>
</dbReference>
<evidence type="ECO:0000256" key="10">
    <source>
        <dbReference type="ARBA" id="ARBA00022833"/>
    </source>
</evidence>
<dbReference type="Gene3D" id="3.40.50.300">
    <property type="entry name" value="P-loop containing nucleotide triphosphate hydrolases"/>
    <property type="match status" value="2"/>
</dbReference>
<comment type="subcellular location">
    <subcellularLocation>
        <location evidence="3">Chromosome</location>
    </subcellularLocation>
    <subcellularLocation>
        <location evidence="2">Nucleus</location>
    </subcellularLocation>
</comment>
<dbReference type="GO" id="GO:0005524">
    <property type="term" value="F:ATP binding"/>
    <property type="evidence" value="ECO:0007669"/>
    <property type="project" value="UniProtKB-KW"/>
</dbReference>
<evidence type="ECO:0000256" key="5">
    <source>
        <dbReference type="ARBA" id="ARBA00022454"/>
    </source>
</evidence>
<protein>
    <recommendedName>
        <fullName evidence="22">Zinc-hook domain-containing protein</fullName>
    </recommendedName>
</protein>
<keyword evidence="6 18" id="KW-0479">Metal-binding</keyword>
<evidence type="ECO:0000256" key="7">
    <source>
        <dbReference type="ARBA" id="ARBA00022741"/>
    </source>
</evidence>
<comment type="caution">
    <text evidence="23">The sequence shown here is derived from an EMBL/GenBank/DDBJ whole genome shotgun (WGS) entry which is preliminary data.</text>
</comment>
<name>A0A9J6BFP6_POLVA</name>
<accession>A0A9J6BFP6</accession>
<evidence type="ECO:0000256" key="11">
    <source>
        <dbReference type="ARBA" id="ARBA00022840"/>
    </source>
</evidence>
<dbReference type="GO" id="GO:0046872">
    <property type="term" value="F:metal ion binding"/>
    <property type="evidence" value="ECO:0007669"/>
    <property type="project" value="UniProtKB-UniRule"/>
</dbReference>
<dbReference type="Pfam" id="PF13476">
    <property type="entry name" value="AAA_23"/>
    <property type="match status" value="1"/>
</dbReference>
<sequence length="1338" mass="156313">MLKKLFTFIFVLLFAFAIAAPQNPPPPQNGQGQGPNGPPRGNSMSLLNKLYIQGIRSFGLDREDEQKIEFTPPVTFIVGENGSGKTAIIECLKYAITGDLPSGSDRGKSFVHESSLYNNRATVAGNVKLTVSNSQNVNHTVTRSLKFNVSDNNKRDKRKIQVSITKQEEDITYSIDNADTYMCNVMGVSKSILNNVIFCHQEDSNWPLDEGKKLKEKFDTIFGTTQYNKAIDKIIKIRKEYQEQLKDIEKDVEIYKERMQQVNKIKNKIETHQAELDKKENECKELSEKLQTLEKQKSEVLEKEEKCIKLKNEKVMIKNLYETKAKDYKNLSEKLTKNESKMEDDLKILTAQLTNHENDKNNQAKLMESLEKECTELKKLMEENRKNVDILKEKKLKFEVESQSLQNLLSLNSQKLRELSSKLNIPFDDENQLAKGIEQGITHEKQHLQYLTKVRIENSEINQKNIDDVRKKYTKLEAEISMQQKLIKEKNENIEKITQEIANLENQISTFEEVEVKIETVEKKLKELNESKEMEKMKANQESLQNEISNLENAQAELDKIIEFLLSISHLTAELDSKQKEINQNMKEFENLKSESETIFAVLFPNTKIETKFHQQIQEKQKELKNFINEMEAKIKVKQNENDRFKFECDSLQKTEENLENDIKKIEENIRNLCGEEDFSDVFEAQKEKVDKMKMELALLESSKNYNNNYIEKINKTPCCPLCCKKFENEEAEKMIIKLRESNNQLPEKIATVQSNLKVETLKYDKLNEINPSYKNLQEFKNKTEIIKDKIKNLEKNIVENQKEIDSFKISIRKPKDLCNLITTNVHTDMMKLDNLQQEIIKRTLEIEIIKSKIPENTSAIKLDEALKKRGENSVNIKIKKVDLKTVDDKIKEYNETLMNTRIELQNLEIQKNEYKNKLQELEKLKKNAEKFRNEKSNLEGELKTFEQQIEPLKTKLEDSIAKKKACNEEIETKIQDQQTKVNDLNLKENEIENLKKQIQALKSKNLEWKIDQISNDMQEKEQKIILEQENLEKKERKIEEIRINLGESDMILYNIQDNISYRTLQNEIIEYEEKHTNIRNSIRELNYEQIIQDKEKIIEEITNISSKQNQLLGETKSLSNAIEENEKELKEDLKLRNAEKQLKNSVSKEEVLKYTIADLTAYRAILEKKLLQFHEEKMEQINSSIKHLWNEIYKGNDIDFIKIKTNEENIKSTDKRRNYNYRVMQQKLGGEWTEMRGRCSAGQKVLASLIIRIALADTFSAKCGILALDEPTTNLDEKNVKSLSRALARLVSQRNDGRFMLIIITHDESFIASLDQADKYYHVFNNRGISNIEEVRN</sequence>
<feature type="coiled-coil region" evidence="19">
    <location>
        <begin position="231"/>
        <end position="401"/>
    </location>
</feature>
<dbReference type="GO" id="GO:0000794">
    <property type="term" value="C:condensed nuclear chromosome"/>
    <property type="evidence" value="ECO:0007669"/>
    <property type="project" value="TreeGrafter"/>
</dbReference>
<evidence type="ECO:0000256" key="4">
    <source>
        <dbReference type="ARBA" id="ARBA00009439"/>
    </source>
</evidence>
<evidence type="ECO:0000256" key="13">
    <source>
        <dbReference type="ARBA" id="ARBA00023054"/>
    </source>
</evidence>
<evidence type="ECO:0000256" key="17">
    <source>
        <dbReference type="ARBA" id="ARBA00049360"/>
    </source>
</evidence>
<reference evidence="23" key="1">
    <citation type="submission" date="2021-03" db="EMBL/GenBank/DDBJ databases">
        <title>Chromosome level genome of the anhydrobiotic midge Polypedilum vanderplanki.</title>
        <authorList>
            <person name="Yoshida Y."/>
            <person name="Kikawada T."/>
            <person name="Gusev O."/>
        </authorList>
    </citation>
    <scope>NUCLEOTIDE SEQUENCE</scope>
    <source>
        <strain evidence="23">NIAS01</strain>
        <tissue evidence="23">Whole body or cell culture</tissue>
    </source>
</reference>
<evidence type="ECO:0000256" key="19">
    <source>
        <dbReference type="SAM" id="Coils"/>
    </source>
</evidence>
<dbReference type="GO" id="GO:0051880">
    <property type="term" value="F:G-quadruplex DNA binding"/>
    <property type="evidence" value="ECO:0007669"/>
    <property type="project" value="TreeGrafter"/>
</dbReference>
<keyword evidence="10 18" id="KW-0862">Zinc</keyword>
<evidence type="ECO:0000256" key="3">
    <source>
        <dbReference type="ARBA" id="ARBA00004286"/>
    </source>
</evidence>
<evidence type="ECO:0000256" key="6">
    <source>
        <dbReference type="ARBA" id="ARBA00022723"/>
    </source>
</evidence>
<dbReference type="NCBIfam" id="TIGR00606">
    <property type="entry name" value="rad50"/>
    <property type="match status" value="1"/>
</dbReference>
<dbReference type="GO" id="GO:0030870">
    <property type="term" value="C:Mre11 complex"/>
    <property type="evidence" value="ECO:0007669"/>
    <property type="project" value="InterPro"/>
</dbReference>
<evidence type="ECO:0000259" key="22">
    <source>
        <dbReference type="PROSITE" id="PS51131"/>
    </source>
</evidence>
<keyword evidence="24" id="KW-1185">Reference proteome</keyword>
<evidence type="ECO:0000256" key="18">
    <source>
        <dbReference type="PROSITE-ProRule" id="PRU00471"/>
    </source>
</evidence>
<feature type="chain" id="PRO_5039937602" description="Zinc-hook domain-containing protein" evidence="21">
    <location>
        <begin position="22"/>
        <end position="1338"/>
    </location>
</feature>
<dbReference type="Proteomes" id="UP001107558">
    <property type="component" value="Chromosome 4"/>
</dbReference>
<evidence type="ECO:0000256" key="2">
    <source>
        <dbReference type="ARBA" id="ARBA00004123"/>
    </source>
</evidence>
<dbReference type="GO" id="GO:0016887">
    <property type="term" value="F:ATP hydrolysis activity"/>
    <property type="evidence" value="ECO:0007669"/>
    <property type="project" value="InterPro"/>
</dbReference>
<dbReference type="InterPro" id="IPR038729">
    <property type="entry name" value="Rad50/SbcC_AAA"/>
</dbReference>
<dbReference type="Pfam" id="PF13558">
    <property type="entry name" value="SbcC_Walker_B"/>
    <property type="match status" value="1"/>
</dbReference>
<dbReference type="GO" id="GO:0006302">
    <property type="term" value="P:double-strand break repair"/>
    <property type="evidence" value="ECO:0007669"/>
    <property type="project" value="InterPro"/>
</dbReference>
<gene>
    <name evidence="23" type="ORF">PVAND_016388</name>
</gene>
<comment type="cofactor">
    <cofactor evidence="1">
        <name>Zn(2+)</name>
        <dbReference type="ChEBI" id="CHEBI:29105"/>
    </cofactor>
</comment>
<feature type="signal peptide" evidence="21">
    <location>
        <begin position="1"/>
        <end position="21"/>
    </location>
</feature>
<comment type="similarity">
    <text evidence="4">Belongs to the SMC family. RAD50 subfamily.</text>
</comment>
<comment type="catalytic activity">
    <reaction evidence="17">
        <text>ATP + H2O = ADP + phosphate + H(+)</text>
        <dbReference type="Rhea" id="RHEA:13065"/>
        <dbReference type="ChEBI" id="CHEBI:15377"/>
        <dbReference type="ChEBI" id="CHEBI:15378"/>
        <dbReference type="ChEBI" id="CHEBI:30616"/>
        <dbReference type="ChEBI" id="CHEBI:43474"/>
        <dbReference type="ChEBI" id="CHEBI:456216"/>
    </reaction>
</comment>
<evidence type="ECO:0000256" key="21">
    <source>
        <dbReference type="SAM" id="SignalP"/>
    </source>
</evidence>
<keyword evidence="21" id="KW-0732">Signal</keyword>
<evidence type="ECO:0000256" key="1">
    <source>
        <dbReference type="ARBA" id="ARBA00001947"/>
    </source>
</evidence>
<keyword evidence="14" id="KW-0234">DNA repair</keyword>
<dbReference type="OrthoDB" id="18797at2759"/>
<feature type="binding site" evidence="18">
    <location>
        <position position="723"/>
    </location>
    <ligand>
        <name>Zn(2+)</name>
        <dbReference type="ChEBI" id="CHEBI:29105"/>
    </ligand>
</feature>
<dbReference type="Gene3D" id="1.10.287.1490">
    <property type="match status" value="1"/>
</dbReference>
<feature type="binding site" evidence="18">
    <location>
        <position position="720"/>
    </location>
    <ligand>
        <name>Zn(2+)</name>
        <dbReference type="ChEBI" id="CHEBI:29105"/>
    </ligand>
</feature>
<dbReference type="InterPro" id="IPR027417">
    <property type="entry name" value="P-loop_NTPase"/>
</dbReference>
<dbReference type="GO" id="GO:0070192">
    <property type="term" value="P:chromosome organization involved in meiotic cell cycle"/>
    <property type="evidence" value="ECO:0007669"/>
    <property type="project" value="TreeGrafter"/>
</dbReference>
<dbReference type="GO" id="GO:0007004">
    <property type="term" value="P:telomere maintenance via telomerase"/>
    <property type="evidence" value="ECO:0007669"/>
    <property type="project" value="TreeGrafter"/>
</dbReference>
<evidence type="ECO:0000313" key="23">
    <source>
        <dbReference type="EMBL" id="KAG5668448.1"/>
    </source>
</evidence>
<dbReference type="GO" id="GO:0003691">
    <property type="term" value="F:double-stranded telomeric DNA binding"/>
    <property type="evidence" value="ECO:0007669"/>
    <property type="project" value="TreeGrafter"/>
</dbReference>
<dbReference type="PANTHER" id="PTHR18867">
    <property type="entry name" value="RAD50"/>
    <property type="match status" value="1"/>
</dbReference>
<evidence type="ECO:0000256" key="20">
    <source>
        <dbReference type="SAM" id="MobiDB-lite"/>
    </source>
</evidence>
<evidence type="ECO:0000256" key="12">
    <source>
        <dbReference type="ARBA" id="ARBA00022842"/>
    </source>
</evidence>
<keyword evidence="16" id="KW-0469">Meiosis</keyword>
<dbReference type="PROSITE" id="PS51131">
    <property type="entry name" value="ZN_HOOK"/>
    <property type="match status" value="1"/>
</dbReference>
<keyword evidence="11" id="KW-0067">ATP-binding</keyword>
<evidence type="ECO:0000313" key="24">
    <source>
        <dbReference type="Proteomes" id="UP001107558"/>
    </source>
</evidence>
<keyword evidence="12" id="KW-0460">Magnesium</keyword>
<evidence type="ECO:0000256" key="8">
    <source>
        <dbReference type="ARBA" id="ARBA00022763"/>
    </source>
</evidence>
<keyword evidence="5" id="KW-0158">Chromosome</keyword>
<dbReference type="InterPro" id="IPR004584">
    <property type="entry name" value="Rad50_eukaryotes"/>
</dbReference>
<feature type="region of interest" description="Disordered" evidence="20">
    <location>
        <begin position="23"/>
        <end position="43"/>
    </location>
</feature>
<dbReference type="InterPro" id="IPR013134">
    <property type="entry name" value="Zn_hook_RAD50"/>
</dbReference>
<feature type="coiled-coil region" evidence="19">
    <location>
        <begin position="459"/>
        <end position="745"/>
    </location>
</feature>
<dbReference type="GO" id="GO:0043047">
    <property type="term" value="F:single-stranded telomeric DNA binding"/>
    <property type="evidence" value="ECO:0007669"/>
    <property type="project" value="TreeGrafter"/>
</dbReference>
<evidence type="ECO:0000256" key="14">
    <source>
        <dbReference type="ARBA" id="ARBA00023204"/>
    </source>
</evidence>
<keyword evidence="8" id="KW-0227">DNA damage</keyword>
<feature type="coiled-coil region" evidence="19">
    <location>
        <begin position="884"/>
        <end position="1089"/>
    </location>
</feature>
<dbReference type="GO" id="GO:0000722">
    <property type="term" value="P:telomere maintenance via recombination"/>
    <property type="evidence" value="ECO:0007669"/>
    <property type="project" value="TreeGrafter"/>
</dbReference>
<feature type="domain" description="Zinc-hook" evidence="22">
    <location>
        <begin position="676"/>
        <end position="772"/>
    </location>
</feature>
<proteinExistence type="inferred from homology"/>
<dbReference type="SUPFAM" id="SSF52540">
    <property type="entry name" value="P-loop containing nucleoside triphosphate hydrolases"/>
    <property type="match status" value="2"/>
</dbReference>
<evidence type="ECO:0000256" key="16">
    <source>
        <dbReference type="ARBA" id="ARBA00023254"/>
    </source>
</evidence>
<feature type="coiled-coil region" evidence="19">
    <location>
        <begin position="777"/>
        <end position="811"/>
    </location>
</feature>
<keyword evidence="7" id="KW-0547">Nucleotide-binding</keyword>
<keyword evidence="13 19" id="KW-0175">Coiled coil</keyword>
<keyword evidence="15" id="KW-0539">Nucleus</keyword>
<evidence type="ECO:0000256" key="9">
    <source>
        <dbReference type="ARBA" id="ARBA00022801"/>
    </source>
</evidence>
<dbReference type="PANTHER" id="PTHR18867:SF12">
    <property type="entry name" value="DNA REPAIR PROTEIN RAD50"/>
    <property type="match status" value="1"/>
</dbReference>
<evidence type="ECO:0000256" key="15">
    <source>
        <dbReference type="ARBA" id="ARBA00023242"/>
    </source>
</evidence>
<keyword evidence="9" id="KW-0378">Hydrolase</keyword>
<organism evidence="23 24">
    <name type="scientific">Polypedilum vanderplanki</name>
    <name type="common">Sleeping chironomid midge</name>
    <dbReference type="NCBI Taxonomy" id="319348"/>
    <lineage>
        <taxon>Eukaryota</taxon>
        <taxon>Metazoa</taxon>
        <taxon>Ecdysozoa</taxon>
        <taxon>Arthropoda</taxon>
        <taxon>Hexapoda</taxon>
        <taxon>Insecta</taxon>
        <taxon>Pterygota</taxon>
        <taxon>Neoptera</taxon>
        <taxon>Endopterygota</taxon>
        <taxon>Diptera</taxon>
        <taxon>Nematocera</taxon>
        <taxon>Chironomoidea</taxon>
        <taxon>Chironomidae</taxon>
        <taxon>Chironominae</taxon>
        <taxon>Polypedilum</taxon>
        <taxon>Polypedilum</taxon>
    </lineage>
</organism>